<evidence type="ECO:0000256" key="10">
    <source>
        <dbReference type="HAMAP-Rule" id="MF_00019"/>
    </source>
</evidence>
<evidence type="ECO:0000313" key="12">
    <source>
        <dbReference type="Proteomes" id="UP000078599"/>
    </source>
</evidence>
<gene>
    <name evidence="10 11" type="primary">plsX</name>
    <name evidence="11" type="ORF">THICB1_50233</name>
</gene>
<keyword evidence="4 10" id="KW-0808">Transferase</keyword>
<reference evidence="11 12" key="1">
    <citation type="submission" date="2015-03" db="EMBL/GenBank/DDBJ databases">
        <authorList>
            <person name="Regsiter A."/>
            <person name="william w."/>
        </authorList>
    </citation>
    <scope>NUCLEOTIDE SEQUENCE [LARGE SCALE GENOMIC DNA]</scope>
    <source>
        <strain evidence="11 12">CB1</strain>
    </source>
</reference>
<dbReference type="PANTHER" id="PTHR30100:SF1">
    <property type="entry name" value="PHOSPHATE ACYLTRANSFERASE"/>
    <property type="match status" value="1"/>
</dbReference>
<evidence type="ECO:0000256" key="3">
    <source>
        <dbReference type="ARBA" id="ARBA00022516"/>
    </source>
</evidence>
<evidence type="ECO:0000256" key="1">
    <source>
        <dbReference type="ARBA" id="ARBA00001232"/>
    </source>
</evidence>
<name>A0ABP1Z503_THIA3</name>
<dbReference type="EC" id="2.3.1.274" evidence="8 10"/>
<dbReference type="Pfam" id="PF02504">
    <property type="entry name" value="FA_synthesis"/>
    <property type="match status" value="1"/>
</dbReference>
<evidence type="ECO:0000313" key="11">
    <source>
        <dbReference type="EMBL" id="CQR35685.1"/>
    </source>
</evidence>
<keyword evidence="5 10" id="KW-0443">Lipid metabolism</keyword>
<evidence type="ECO:0000256" key="9">
    <source>
        <dbReference type="ARBA" id="ARBA00046608"/>
    </source>
</evidence>
<keyword evidence="3 10" id="KW-0444">Lipid biosynthesis</keyword>
<keyword evidence="12" id="KW-1185">Reference proteome</keyword>
<evidence type="ECO:0000256" key="5">
    <source>
        <dbReference type="ARBA" id="ARBA00023098"/>
    </source>
</evidence>
<evidence type="ECO:0000256" key="7">
    <source>
        <dbReference type="ARBA" id="ARBA00023264"/>
    </source>
</evidence>
<dbReference type="EMBL" id="CTRI01000027">
    <property type="protein sequence ID" value="CQR35685.1"/>
    <property type="molecule type" value="Genomic_DNA"/>
</dbReference>
<dbReference type="InterPro" id="IPR012281">
    <property type="entry name" value="Phospholipid_synth_PlsX-like"/>
</dbReference>
<proteinExistence type="inferred from homology"/>
<evidence type="ECO:0000256" key="8">
    <source>
        <dbReference type="ARBA" id="ARBA00024069"/>
    </source>
</evidence>
<dbReference type="PANTHER" id="PTHR30100">
    <property type="entry name" value="FATTY ACID/PHOSPHOLIPID SYNTHESIS PROTEIN PLSX"/>
    <property type="match status" value="1"/>
</dbReference>
<comment type="caution">
    <text evidence="11">The sequence shown here is derived from an EMBL/GenBank/DDBJ whole genome shotgun (WGS) entry which is preliminary data.</text>
</comment>
<sequence>MRACEGAFDAGARCVMSSTLAVDLMGGDHGPRVTLPACVQFLQAHPDSRLILVGQAEAVMPLLESLRLKNDARIEFVAASEVVTSDDPVEVALRRKRDSSMRRAIEQVRDGRAQACVSAGNTGALMALARYLLKTLLDIERPAIATYLPNQKGEGTLMLDLGANVDCEPLHLLQFAVMGTAYAAAGGHAQPTVGLLNIGEEVIKGNDTIKRAAELLREADALGRLRFYGNVEGNDIFKGTTDIVVCDGFVGNVALKTSEGLAQMLSGMIREEFTRTPLSKLMALFAMPVLKRFRKRVDHRRYNGAALLGLRGLVVKSHGSADAFGFEQALLRAHEAVQGDVVRHTERILEVMHESSPAGAALAPAS</sequence>
<accession>A0ABP1Z503</accession>
<evidence type="ECO:0000256" key="2">
    <source>
        <dbReference type="ARBA" id="ARBA00022490"/>
    </source>
</evidence>
<protein>
    <recommendedName>
        <fullName evidence="8 10">Phosphate acyltransferase</fullName>
        <ecNumber evidence="8 10">2.3.1.274</ecNumber>
    </recommendedName>
    <alternativeName>
        <fullName evidence="10">Acyl-ACP phosphotransacylase</fullName>
    </alternativeName>
    <alternativeName>
        <fullName evidence="10">Acyl-[acyl-carrier-protein]--phosphate acyltransferase</fullName>
    </alternativeName>
    <alternativeName>
        <fullName evidence="10">Phosphate-acyl-ACP acyltransferase</fullName>
    </alternativeName>
</protein>
<organism evidence="11 12">
    <name type="scientific">Thiomonas arsenitoxydans (strain DSM 22701 / CIP 110005 / 3As)</name>
    <dbReference type="NCBI Taxonomy" id="426114"/>
    <lineage>
        <taxon>Bacteria</taxon>
        <taxon>Pseudomonadati</taxon>
        <taxon>Pseudomonadota</taxon>
        <taxon>Betaproteobacteria</taxon>
        <taxon>Burkholderiales</taxon>
        <taxon>Thiomonas</taxon>
    </lineage>
</organism>
<dbReference type="NCBIfam" id="TIGR00182">
    <property type="entry name" value="plsX"/>
    <property type="match status" value="1"/>
</dbReference>
<comment type="subcellular location">
    <subcellularLocation>
        <location evidence="10">Cytoplasm</location>
    </subcellularLocation>
    <text evidence="10">Associated with the membrane possibly through PlsY.</text>
</comment>
<dbReference type="Gene3D" id="3.40.718.10">
    <property type="entry name" value="Isopropylmalate Dehydrogenase"/>
    <property type="match status" value="1"/>
</dbReference>
<keyword evidence="6 10" id="KW-0594">Phospholipid biosynthesis</keyword>
<dbReference type="InterPro" id="IPR003664">
    <property type="entry name" value="FA_synthesis"/>
</dbReference>
<comment type="similarity">
    <text evidence="10">Belongs to the PlsX family.</text>
</comment>
<keyword evidence="7 10" id="KW-1208">Phospholipid metabolism</keyword>
<evidence type="ECO:0000256" key="4">
    <source>
        <dbReference type="ARBA" id="ARBA00022679"/>
    </source>
</evidence>
<comment type="pathway">
    <text evidence="10">Lipid metabolism; phospholipid metabolism.</text>
</comment>
<comment type="function">
    <text evidence="10">Catalyzes the reversible formation of acyl-phosphate (acyl-PO(4)) from acyl-[acyl-carrier-protein] (acyl-ACP). This enzyme utilizes acyl-ACP as fatty acyl donor, but not acyl-CoA.</text>
</comment>
<comment type="subunit">
    <text evidence="9 10">Homodimer. Probably interacts with PlsY.</text>
</comment>
<evidence type="ECO:0000256" key="6">
    <source>
        <dbReference type="ARBA" id="ARBA00023209"/>
    </source>
</evidence>
<dbReference type="SUPFAM" id="SSF53659">
    <property type="entry name" value="Isocitrate/Isopropylmalate dehydrogenase-like"/>
    <property type="match status" value="1"/>
</dbReference>
<keyword evidence="2 10" id="KW-0963">Cytoplasm</keyword>
<dbReference type="PIRSF" id="PIRSF002465">
    <property type="entry name" value="Phsphlp_syn_PlsX"/>
    <property type="match status" value="1"/>
</dbReference>
<comment type="catalytic activity">
    <reaction evidence="1 10">
        <text>a fatty acyl-[ACP] + phosphate = an acyl phosphate + holo-[ACP]</text>
        <dbReference type="Rhea" id="RHEA:42292"/>
        <dbReference type="Rhea" id="RHEA-COMP:9685"/>
        <dbReference type="Rhea" id="RHEA-COMP:14125"/>
        <dbReference type="ChEBI" id="CHEBI:43474"/>
        <dbReference type="ChEBI" id="CHEBI:59918"/>
        <dbReference type="ChEBI" id="CHEBI:64479"/>
        <dbReference type="ChEBI" id="CHEBI:138651"/>
        <dbReference type="EC" id="2.3.1.274"/>
    </reaction>
</comment>
<dbReference type="HAMAP" id="MF_00019">
    <property type="entry name" value="PlsX"/>
    <property type="match status" value="1"/>
</dbReference>
<dbReference type="Proteomes" id="UP000078599">
    <property type="component" value="Unassembled WGS sequence"/>
</dbReference>